<name>A0A4S2D3U7_STEMA</name>
<reference evidence="2 3" key="1">
    <citation type="submission" date="2019-04" db="EMBL/GenBank/DDBJ databases">
        <title>Microbes associate with the intestines of laboratory mice.</title>
        <authorList>
            <person name="Navarre W."/>
            <person name="Wong E."/>
            <person name="Huang K."/>
            <person name="Tropini C."/>
            <person name="Ng K."/>
            <person name="Yu B."/>
        </authorList>
    </citation>
    <scope>NUCLEOTIDE SEQUENCE [LARGE SCALE GENOMIC DNA]</scope>
    <source>
        <strain evidence="2 3">NM62_B4-13</strain>
    </source>
</reference>
<dbReference type="Proteomes" id="UP000306631">
    <property type="component" value="Unassembled WGS sequence"/>
</dbReference>
<keyword evidence="1" id="KW-0812">Transmembrane</keyword>
<evidence type="ECO:0000256" key="1">
    <source>
        <dbReference type="SAM" id="Phobius"/>
    </source>
</evidence>
<dbReference type="RefSeq" id="WP_136003880.1">
    <property type="nucleotide sequence ID" value="NZ_SRYW01000004.1"/>
</dbReference>
<comment type="caution">
    <text evidence="2">The sequence shown here is derived from an EMBL/GenBank/DDBJ whole genome shotgun (WGS) entry which is preliminary data.</text>
</comment>
<accession>A0A4S2D3U7</accession>
<dbReference type="AlphaFoldDB" id="A0A4S2D3U7"/>
<protein>
    <recommendedName>
        <fullName evidence="4">Transmembrane protein</fullName>
    </recommendedName>
</protein>
<keyword evidence="1" id="KW-0472">Membrane</keyword>
<gene>
    <name evidence="2" type="ORF">E5352_05800</name>
</gene>
<evidence type="ECO:0000313" key="2">
    <source>
        <dbReference type="EMBL" id="TGY35233.1"/>
    </source>
</evidence>
<evidence type="ECO:0000313" key="3">
    <source>
        <dbReference type="Proteomes" id="UP000306631"/>
    </source>
</evidence>
<keyword evidence="1" id="KW-1133">Transmembrane helix</keyword>
<organism evidence="2 3">
    <name type="scientific">Stenotrophomonas maltophilia</name>
    <name type="common">Pseudomonas maltophilia</name>
    <name type="synonym">Xanthomonas maltophilia</name>
    <dbReference type="NCBI Taxonomy" id="40324"/>
    <lineage>
        <taxon>Bacteria</taxon>
        <taxon>Pseudomonadati</taxon>
        <taxon>Pseudomonadota</taxon>
        <taxon>Gammaproteobacteria</taxon>
        <taxon>Lysobacterales</taxon>
        <taxon>Lysobacteraceae</taxon>
        <taxon>Stenotrophomonas</taxon>
        <taxon>Stenotrophomonas maltophilia group</taxon>
    </lineage>
</organism>
<feature type="transmembrane region" description="Helical" evidence="1">
    <location>
        <begin position="31"/>
        <end position="52"/>
    </location>
</feature>
<sequence length="61" mass="6355">MLKSAFASGIAWGLGLSSLWLIPVGFAHLTGTGTVGFSVCTLVLLLIAAAVAEVRARRRKV</sequence>
<evidence type="ECO:0008006" key="4">
    <source>
        <dbReference type="Google" id="ProtNLM"/>
    </source>
</evidence>
<dbReference type="EMBL" id="SRYW01000004">
    <property type="protein sequence ID" value="TGY35233.1"/>
    <property type="molecule type" value="Genomic_DNA"/>
</dbReference>
<proteinExistence type="predicted"/>